<dbReference type="Proteomes" id="UP001501842">
    <property type="component" value="Unassembled WGS sequence"/>
</dbReference>
<dbReference type="PANTHER" id="PTHR48207:SF4">
    <property type="entry name" value="BLL6097 PROTEIN"/>
    <property type="match status" value="1"/>
</dbReference>
<dbReference type="Gene3D" id="3.30.1540.10">
    <property type="entry name" value="formyl-coa transferase, domain 3"/>
    <property type="match status" value="1"/>
</dbReference>
<accession>A0ABP6H4C5</accession>
<reference evidence="4" key="1">
    <citation type="journal article" date="2019" name="Int. J. Syst. Evol. Microbiol.">
        <title>The Global Catalogue of Microorganisms (GCM) 10K type strain sequencing project: providing services to taxonomists for standard genome sequencing and annotation.</title>
        <authorList>
            <consortium name="The Broad Institute Genomics Platform"/>
            <consortium name="The Broad Institute Genome Sequencing Center for Infectious Disease"/>
            <person name="Wu L."/>
            <person name="Ma J."/>
        </authorList>
    </citation>
    <scope>NUCLEOTIDE SEQUENCE [LARGE SCALE GENOMIC DNA]</scope>
    <source>
        <strain evidence="4">JCM 8201</strain>
    </source>
</reference>
<name>A0ABP6H4C5_9ACTN</name>
<dbReference type="Pfam" id="PF02515">
    <property type="entry name" value="CoA_transf_3"/>
    <property type="match status" value="1"/>
</dbReference>
<sequence>MVAHRGPLEGLLVLDFSQIVAGPLAAMVLGDLGARVVKIEPPSGDAARQLGGRGSVGYQGMFESFNRGKESIVLDLRSEEGLRRAQALVDEADVLIESSRVGVMDRLGLGARDARDRNPGLVYVSINAYGETGPNATRGGVDVVVQAETGWMSITGEPDGPPTKLGSVPIDAATGHVAAQGALAALFARTRTGLGDVVRVSLYDVACSLHTHDFTDYLSMGWVARRAGNFPAATTPSGVYATADGTIVLAAYMPHHWKTAVEILDDDRLREDPRFQTMKDRMRNRDELLKILQEVLLRRTTAQWQADFEDARITCGVVRDTDQVVASEQFEAARLAIETDDGGGRRIRTIRTPARFDSYTREAGRPAPALDADRETVLSSLGGTTAPADGRS</sequence>
<evidence type="ECO:0000256" key="2">
    <source>
        <dbReference type="SAM" id="MobiDB-lite"/>
    </source>
</evidence>
<dbReference type="InterPro" id="IPR044855">
    <property type="entry name" value="CoA-Trfase_III_dom3_sf"/>
</dbReference>
<keyword evidence="4" id="KW-1185">Reference proteome</keyword>
<dbReference type="SUPFAM" id="SSF89796">
    <property type="entry name" value="CoA-transferase family III (CaiB/BaiF)"/>
    <property type="match status" value="1"/>
</dbReference>
<gene>
    <name evidence="3" type="ORF">GCM10010439_64300</name>
</gene>
<dbReference type="RefSeq" id="WP_344456329.1">
    <property type="nucleotide sequence ID" value="NZ_BAAATZ010000033.1"/>
</dbReference>
<dbReference type="Gene3D" id="3.40.50.10540">
    <property type="entry name" value="Crotonobetainyl-coa:carnitine coa-transferase, domain 1"/>
    <property type="match status" value="1"/>
</dbReference>
<evidence type="ECO:0000256" key="1">
    <source>
        <dbReference type="ARBA" id="ARBA00022679"/>
    </source>
</evidence>
<evidence type="ECO:0000313" key="3">
    <source>
        <dbReference type="EMBL" id="GAA2736662.1"/>
    </source>
</evidence>
<protein>
    <submittedName>
        <fullName evidence="3">CaiB/BaiF CoA-transferase family protein</fullName>
    </submittedName>
</protein>
<organism evidence="3 4">
    <name type="scientific">Actinocorallia aurantiaca</name>
    <dbReference type="NCBI Taxonomy" id="46204"/>
    <lineage>
        <taxon>Bacteria</taxon>
        <taxon>Bacillati</taxon>
        <taxon>Actinomycetota</taxon>
        <taxon>Actinomycetes</taxon>
        <taxon>Streptosporangiales</taxon>
        <taxon>Thermomonosporaceae</taxon>
        <taxon>Actinocorallia</taxon>
    </lineage>
</organism>
<proteinExistence type="predicted"/>
<dbReference type="InterPro" id="IPR050483">
    <property type="entry name" value="CoA-transferase_III_domain"/>
</dbReference>
<dbReference type="InterPro" id="IPR003673">
    <property type="entry name" value="CoA-Trfase_fam_III"/>
</dbReference>
<keyword evidence="1" id="KW-0808">Transferase</keyword>
<dbReference type="InterPro" id="IPR023606">
    <property type="entry name" value="CoA-Trfase_III_dom_1_sf"/>
</dbReference>
<dbReference type="EMBL" id="BAAATZ010000033">
    <property type="protein sequence ID" value="GAA2736662.1"/>
    <property type="molecule type" value="Genomic_DNA"/>
</dbReference>
<feature type="region of interest" description="Disordered" evidence="2">
    <location>
        <begin position="360"/>
        <end position="392"/>
    </location>
</feature>
<evidence type="ECO:0000313" key="4">
    <source>
        <dbReference type="Proteomes" id="UP001501842"/>
    </source>
</evidence>
<comment type="caution">
    <text evidence="3">The sequence shown here is derived from an EMBL/GenBank/DDBJ whole genome shotgun (WGS) entry which is preliminary data.</text>
</comment>
<dbReference type="PANTHER" id="PTHR48207">
    <property type="entry name" value="SUCCINATE--HYDROXYMETHYLGLUTARATE COA-TRANSFERASE"/>
    <property type="match status" value="1"/>
</dbReference>